<evidence type="ECO:0000313" key="3">
    <source>
        <dbReference type="Proteomes" id="UP000681340"/>
    </source>
</evidence>
<keyword evidence="3" id="KW-1185">Reference proteome</keyword>
<evidence type="ECO:0000313" key="2">
    <source>
        <dbReference type="EMBL" id="GIM65484.1"/>
    </source>
</evidence>
<dbReference type="Proteomes" id="UP000681340">
    <property type="component" value="Unassembled WGS sequence"/>
</dbReference>
<gene>
    <name evidence="2" type="ORF">Aau02nite_17430</name>
</gene>
<feature type="compositionally biased region" description="Low complexity" evidence="1">
    <location>
        <begin position="7"/>
        <end position="62"/>
    </location>
</feature>
<reference evidence="2" key="1">
    <citation type="submission" date="2021-03" db="EMBL/GenBank/DDBJ databases">
        <title>Whole genome shotgun sequence of Actinoplanes auranticolor NBRC 12245.</title>
        <authorList>
            <person name="Komaki H."/>
            <person name="Tamura T."/>
        </authorList>
    </citation>
    <scope>NUCLEOTIDE SEQUENCE</scope>
    <source>
        <strain evidence="2">NBRC 12245</strain>
    </source>
</reference>
<dbReference type="RefSeq" id="WP_212987804.1">
    <property type="nucleotide sequence ID" value="NZ_BAABEA010000017.1"/>
</dbReference>
<comment type="caution">
    <text evidence="2">The sequence shown here is derived from an EMBL/GenBank/DDBJ whole genome shotgun (WGS) entry which is preliminary data.</text>
</comment>
<proteinExistence type="predicted"/>
<dbReference type="AlphaFoldDB" id="A0A919S7E4"/>
<name>A0A919S7E4_9ACTN</name>
<accession>A0A919S7E4</accession>
<organism evidence="2 3">
    <name type="scientific">Actinoplanes auranticolor</name>
    <dbReference type="NCBI Taxonomy" id="47988"/>
    <lineage>
        <taxon>Bacteria</taxon>
        <taxon>Bacillati</taxon>
        <taxon>Actinomycetota</taxon>
        <taxon>Actinomycetes</taxon>
        <taxon>Micromonosporales</taxon>
        <taxon>Micromonosporaceae</taxon>
        <taxon>Actinoplanes</taxon>
    </lineage>
</organism>
<sequence>MTESKPATETTTEPAAPAAAQPTAPAAGTEAAPEPGPAAEAAAPEAATAPAAPASTATSRTTDIVAGQGGVMTDEVGVITGEVTLLTELAGDQVTIRAQYKDADEWYTVTGAKTTVKDPADLDAVHAIAVGLLNRPEG</sequence>
<dbReference type="EMBL" id="BOQL01000017">
    <property type="protein sequence ID" value="GIM65484.1"/>
    <property type="molecule type" value="Genomic_DNA"/>
</dbReference>
<evidence type="ECO:0000256" key="1">
    <source>
        <dbReference type="SAM" id="MobiDB-lite"/>
    </source>
</evidence>
<protein>
    <submittedName>
        <fullName evidence="2">Uncharacterized protein</fullName>
    </submittedName>
</protein>
<feature type="region of interest" description="Disordered" evidence="1">
    <location>
        <begin position="1"/>
        <end position="67"/>
    </location>
</feature>